<dbReference type="GO" id="GO:0043813">
    <property type="term" value="F:phosphatidylinositol-3,5-bisphosphate 5-phosphatase activity"/>
    <property type="evidence" value="ECO:0007669"/>
    <property type="project" value="InterPro"/>
</dbReference>
<proteinExistence type="predicted"/>
<dbReference type="GO" id="GO:0046856">
    <property type="term" value="P:phosphatidylinositol dephosphorylation"/>
    <property type="evidence" value="ECO:0007669"/>
    <property type="project" value="InterPro"/>
</dbReference>
<gene>
    <name evidence="2" type="primary">SAC1</name>
    <name evidence="2" type="ORF">QJS10_CPA08g01270</name>
</gene>
<dbReference type="PANTHER" id="PTHR45738:SF5">
    <property type="entry name" value="POLYPHOSPHOINOSITIDE PHOSPHATASE"/>
    <property type="match status" value="1"/>
</dbReference>
<evidence type="ECO:0000313" key="2">
    <source>
        <dbReference type="EMBL" id="KAK1311135.1"/>
    </source>
</evidence>
<organism evidence="2 3">
    <name type="scientific">Acorus calamus</name>
    <name type="common">Sweet flag</name>
    <dbReference type="NCBI Taxonomy" id="4465"/>
    <lineage>
        <taxon>Eukaryota</taxon>
        <taxon>Viridiplantae</taxon>
        <taxon>Streptophyta</taxon>
        <taxon>Embryophyta</taxon>
        <taxon>Tracheophyta</taxon>
        <taxon>Spermatophyta</taxon>
        <taxon>Magnoliopsida</taxon>
        <taxon>Liliopsida</taxon>
        <taxon>Acoraceae</taxon>
        <taxon>Acorus</taxon>
    </lineage>
</organism>
<dbReference type="Proteomes" id="UP001180020">
    <property type="component" value="Unassembled WGS sequence"/>
</dbReference>
<dbReference type="PANTHER" id="PTHR45738">
    <property type="entry name" value="POLYPHOSPHOINOSITIDE PHOSPHATASE"/>
    <property type="match status" value="1"/>
</dbReference>
<dbReference type="EMBL" id="JAUJYO010000008">
    <property type="protein sequence ID" value="KAK1311135.1"/>
    <property type="molecule type" value="Genomic_DNA"/>
</dbReference>
<protein>
    <submittedName>
        <fullName evidence="2">Phosphoinositide phosphatase SAC1</fullName>
    </submittedName>
</protein>
<dbReference type="AlphaFoldDB" id="A0AAV9EC22"/>
<keyword evidence="1" id="KW-0378">Hydrolase</keyword>
<accession>A0AAV9EC22</accession>
<evidence type="ECO:0000313" key="3">
    <source>
        <dbReference type="Proteomes" id="UP001180020"/>
    </source>
</evidence>
<evidence type="ECO:0000256" key="1">
    <source>
        <dbReference type="ARBA" id="ARBA00022801"/>
    </source>
</evidence>
<reference evidence="2" key="1">
    <citation type="journal article" date="2023" name="Nat. Commun.">
        <title>Diploid and tetraploid genomes of Acorus and the evolution of monocots.</title>
        <authorList>
            <person name="Ma L."/>
            <person name="Liu K.W."/>
            <person name="Li Z."/>
            <person name="Hsiao Y.Y."/>
            <person name="Qi Y."/>
            <person name="Fu T."/>
            <person name="Tang G.D."/>
            <person name="Zhang D."/>
            <person name="Sun W.H."/>
            <person name="Liu D.K."/>
            <person name="Li Y."/>
            <person name="Chen G.Z."/>
            <person name="Liu X.D."/>
            <person name="Liao X.Y."/>
            <person name="Jiang Y.T."/>
            <person name="Yu X."/>
            <person name="Hao Y."/>
            <person name="Huang J."/>
            <person name="Zhao X.W."/>
            <person name="Ke S."/>
            <person name="Chen Y.Y."/>
            <person name="Wu W.L."/>
            <person name="Hsu J.L."/>
            <person name="Lin Y.F."/>
            <person name="Huang M.D."/>
            <person name="Li C.Y."/>
            <person name="Huang L."/>
            <person name="Wang Z.W."/>
            <person name="Zhao X."/>
            <person name="Zhong W.Y."/>
            <person name="Peng D.H."/>
            <person name="Ahmad S."/>
            <person name="Lan S."/>
            <person name="Zhang J.S."/>
            <person name="Tsai W.C."/>
            <person name="Van de Peer Y."/>
            <person name="Liu Z.J."/>
        </authorList>
    </citation>
    <scope>NUCLEOTIDE SEQUENCE</scope>
    <source>
        <strain evidence="2">CP</strain>
    </source>
</reference>
<comment type="caution">
    <text evidence="2">The sequence shown here is derived from an EMBL/GenBank/DDBJ whole genome shotgun (WGS) entry which is preliminary data.</text>
</comment>
<reference evidence="2" key="2">
    <citation type="submission" date="2023-06" db="EMBL/GenBank/DDBJ databases">
        <authorList>
            <person name="Ma L."/>
            <person name="Liu K.-W."/>
            <person name="Li Z."/>
            <person name="Hsiao Y.-Y."/>
            <person name="Qi Y."/>
            <person name="Fu T."/>
            <person name="Tang G."/>
            <person name="Zhang D."/>
            <person name="Sun W.-H."/>
            <person name="Liu D.-K."/>
            <person name="Li Y."/>
            <person name="Chen G.-Z."/>
            <person name="Liu X.-D."/>
            <person name="Liao X.-Y."/>
            <person name="Jiang Y.-T."/>
            <person name="Yu X."/>
            <person name="Hao Y."/>
            <person name="Huang J."/>
            <person name="Zhao X.-W."/>
            <person name="Ke S."/>
            <person name="Chen Y.-Y."/>
            <person name="Wu W.-L."/>
            <person name="Hsu J.-L."/>
            <person name="Lin Y.-F."/>
            <person name="Huang M.-D."/>
            <person name="Li C.-Y."/>
            <person name="Huang L."/>
            <person name="Wang Z.-W."/>
            <person name="Zhao X."/>
            <person name="Zhong W.-Y."/>
            <person name="Peng D.-H."/>
            <person name="Ahmad S."/>
            <person name="Lan S."/>
            <person name="Zhang J.-S."/>
            <person name="Tsai W.-C."/>
            <person name="Van De Peer Y."/>
            <person name="Liu Z.-J."/>
        </authorList>
    </citation>
    <scope>NUCLEOTIDE SEQUENCE</scope>
    <source>
        <strain evidence="2">CP</strain>
        <tissue evidence="2">Leaves</tissue>
    </source>
</reference>
<sequence length="138" mass="15804">MAKSENPKPFKSSRLTRTVDHDFDLDSLPSLERFRLYETRARFYLIGCDRRKRNYRVLKIDRSEPSDLSISEDPSRTPCRSIEESQLITVPHSTIQSDVAHSKAELRQEVESGGDCLLRNPAPGRCKKDEANVQEAIV</sequence>
<dbReference type="InterPro" id="IPR043573">
    <property type="entry name" value="Fig4-like"/>
</dbReference>
<name>A0AAV9EC22_ACOCL</name>
<keyword evidence="3" id="KW-1185">Reference proteome</keyword>